<protein>
    <submittedName>
        <fullName evidence="4">Ankyrin repeat-containing domain protein</fullName>
    </submittedName>
</protein>
<dbReference type="InterPro" id="IPR036770">
    <property type="entry name" value="Ankyrin_rpt-contain_sf"/>
</dbReference>
<evidence type="ECO:0000313" key="5">
    <source>
        <dbReference type="Proteomes" id="UP001610335"/>
    </source>
</evidence>
<accession>A0ABR4HAV3</accession>
<dbReference type="PANTHER" id="PTHR24198">
    <property type="entry name" value="ANKYRIN REPEAT AND PROTEIN KINASE DOMAIN-CONTAINING PROTEIN"/>
    <property type="match status" value="1"/>
</dbReference>
<keyword evidence="1" id="KW-0677">Repeat</keyword>
<reference evidence="4 5" key="1">
    <citation type="submission" date="2024-07" db="EMBL/GenBank/DDBJ databases">
        <title>Section-level genome sequencing and comparative genomics of Aspergillus sections Usti and Cavernicolus.</title>
        <authorList>
            <consortium name="Lawrence Berkeley National Laboratory"/>
            <person name="Nybo J.L."/>
            <person name="Vesth T.C."/>
            <person name="Theobald S."/>
            <person name="Frisvad J.C."/>
            <person name="Larsen T.O."/>
            <person name="Kjaerboelling I."/>
            <person name="Rothschild-Mancinelli K."/>
            <person name="Lyhne E.K."/>
            <person name="Kogle M.E."/>
            <person name="Barry K."/>
            <person name="Clum A."/>
            <person name="Na H."/>
            <person name="Ledsgaard L."/>
            <person name="Lin J."/>
            <person name="Lipzen A."/>
            <person name="Kuo A."/>
            <person name="Riley R."/>
            <person name="Mondo S."/>
            <person name="LaButti K."/>
            <person name="Haridas S."/>
            <person name="Pangalinan J."/>
            <person name="Salamov A.A."/>
            <person name="Simmons B.A."/>
            <person name="Magnuson J.K."/>
            <person name="Chen J."/>
            <person name="Drula E."/>
            <person name="Henrissat B."/>
            <person name="Wiebenga A."/>
            <person name="Lubbers R.J."/>
            <person name="Gomes A.C."/>
            <person name="Makela M.R."/>
            <person name="Stajich J."/>
            <person name="Grigoriev I.V."/>
            <person name="Mortensen U.H."/>
            <person name="De vries R.P."/>
            <person name="Baker S.E."/>
            <person name="Andersen M.R."/>
        </authorList>
    </citation>
    <scope>NUCLEOTIDE SEQUENCE [LARGE SCALE GENOMIC DNA]</scope>
    <source>
        <strain evidence="4 5">CBS 600.67</strain>
    </source>
</reference>
<gene>
    <name evidence="4" type="ORF">BDW59DRAFT_167810</name>
</gene>
<organism evidence="4 5">
    <name type="scientific">Aspergillus cavernicola</name>
    <dbReference type="NCBI Taxonomy" id="176166"/>
    <lineage>
        <taxon>Eukaryota</taxon>
        <taxon>Fungi</taxon>
        <taxon>Dikarya</taxon>
        <taxon>Ascomycota</taxon>
        <taxon>Pezizomycotina</taxon>
        <taxon>Eurotiomycetes</taxon>
        <taxon>Eurotiomycetidae</taxon>
        <taxon>Eurotiales</taxon>
        <taxon>Aspergillaceae</taxon>
        <taxon>Aspergillus</taxon>
        <taxon>Aspergillus subgen. Nidulantes</taxon>
    </lineage>
</organism>
<dbReference type="Pfam" id="PF12796">
    <property type="entry name" value="Ank_2"/>
    <property type="match status" value="1"/>
</dbReference>
<dbReference type="PROSITE" id="PS50088">
    <property type="entry name" value="ANK_REPEAT"/>
    <property type="match status" value="1"/>
</dbReference>
<name>A0ABR4HAV3_9EURO</name>
<dbReference type="SMART" id="SM00248">
    <property type="entry name" value="ANK"/>
    <property type="match status" value="5"/>
</dbReference>
<dbReference type="InterPro" id="IPR002110">
    <property type="entry name" value="Ankyrin_rpt"/>
</dbReference>
<dbReference type="Gene3D" id="1.25.40.20">
    <property type="entry name" value="Ankyrin repeat-containing domain"/>
    <property type="match status" value="2"/>
</dbReference>
<dbReference type="PANTHER" id="PTHR24198:SF165">
    <property type="entry name" value="ANKYRIN REPEAT-CONTAINING PROTEIN-RELATED"/>
    <property type="match status" value="1"/>
</dbReference>
<comment type="caution">
    <text evidence="4">The sequence shown here is derived from an EMBL/GenBank/DDBJ whole genome shotgun (WGS) entry which is preliminary data.</text>
</comment>
<proteinExistence type="predicted"/>
<dbReference type="EMBL" id="JBFXLS010000180">
    <property type="protein sequence ID" value="KAL2812445.1"/>
    <property type="molecule type" value="Genomic_DNA"/>
</dbReference>
<evidence type="ECO:0000313" key="4">
    <source>
        <dbReference type="EMBL" id="KAL2812445.1"/>
    </source>
</evidence>
<evidence type="ECO:0000256" key="1">
    <source>
        <dbReference type="ARBA" id="ARBA00022737"/>
    </source>
</evidence>
<evidence type="ECO:0000256" key="3">
    <source>
        <dbReference type="PROSITE-ProRule" id="PRU00023"/>
    </source>
</evidence>
<dbReference type="Proteomes" id="UP001610335">
    <property type="component" value="Unassembled WGS sequence"/>
</dbReference>
<keyword evidence="5" id="KW-1185">Reference proteome</keyword>
<keyword evidence="2 3" id="KW-0040">ANK repeat</keyword>
<evidence type="ECO:0000256" key="2">
    <source>
        <dbReference type="ARBA" id="ARBA00023043"/>
    </source>
</evidence>
<dbReference type="SUPFAM" id="SSF48403">
    <property type="entry name" value="Ankyrin repeat"/>
    <property type="match status" value="1"/>
</dbReference>
<sequence length="487" mass="53320">MSVFGGLLDHCTDLPPPCTNPLSSAIAVSVIEKKFEATKLLLIDNPTRARNSSKGTEHHSAYVTVCGSIISFEDSTGRPQYYVSPLTLAVEARDTQTTKQLLQGGVDIQVADEDWDRTLVEHAAMNNDLETCEILLQYGAKVDRPSSDKRQTTSTLLITVKRSDVEIVNLLVKFGARLNNRYQTVFAAALETGEKPSIDILQHAGASNFGERLRYIGNRETAMYMQEQDMLKSVLNASGPRILTAAISRENNDLVHWLLDHYFDANVDVDSYATTRDGLDTPLVAAIAMGNLSLVHLLLDRQAQVTDYELVHAVEHIHDNKKDSTLLQDLLGCFLGIEAPTAVRTATLTGREDLLSITLNDGADPRGTPQLIKGGRFYHIWELAGRKFDVPESVLEIAVESGDASALRTLLQACYWEPRPTGRALAMAIIAKKDDLTAILLGSTVDVNQEVALYPTLKHYPGGKETIANYGADVNAAPERNHGATAL</sequence>
<feature type="repeat" description="ANK" evidence="3">
    <location>
        <begin position="81"/>
        <end position="113"/>
    </location>
</feature>